<evidence type="ECO:0000256" key="3">
    <source>
        <dbReference type="ARBA" id="ARBA00023163"/>
    </source>
</evidence>
<protein>
    <submittedName>
        <fullName evidence="5">Transcription antiterminator</fullName>
    </submittedName>
</protein>
<gene>
    <name evidence="5" type="ORF">CTER_5171</name>
</gene>
<dbReference type="STRING" id="1195236.CTER_5171"/>
<dbReference type="PANTHER" id="PTHR30265:SF4">
    <property type="entry name" value="KOW MOTIF FAMILY PROTEIN, EXPRESSED"/>
    <property type="match status" value="1"/>
</dbReference>
<evidence type="ECO:0000313" key="5">
    <source>
        <dbReference type="EMBL" id="EMS69224.1"/>
    </source>
</evidence>
<accession>S0FJC2</accession>
<evidence type="ECO:0000256" key="1">
    <source>
        <dbReference type="ARBA" id="ARBA00022814"/>
    </source>
</evidence>
<keyword evidence="6" id="KW-1185">Reference proteome</keyword>
<dbReference type="EMBL" id="AORV01000070">
    <property type="protein sequence ID" value="EMS69224.1"/>
    <property type="molecule type" value="Genomic_DNA"/>
</dbReference>
<dbReference type="Gene3D" id="2.30.30.30">
    <property type="match status" value="1"/>
</dbReference>
<dbReference type="AlphaFoldDB" id="S0FJC2"/>
<dbReference type="PATRIC" id="fig|1195236.3.peg.5306"/>
<dbReference type="CDD" id="cd08000">
    <property type="entry name" value="NGN"/>
    <property type="match status" value="1"/>
</dbReference>
<comment type="caution">
    <text evidence="5">The sequence shown here is derived from an EMBL/GenBank/DDBJ whole genome shotgun (WGS) entry which is preliminary data.</text>
</comment>
<keyword evidence="1" id="KW-0889">Transcription antitermination</keyword>
<evidence type="ECO:0000259" key="4">
    <source>
        <dbReference type="Pfam" id="PF02357"/>
    </source>
</evidence>
<feature type="domain" description="NusG-like N-terminal" evidence="4">
    <location>
        <begin position="3"/>
        <end position="90"/>
    </location>
</feature>
<dbReference type="Proteomes" id="UP000014155">
    <property type="component" value="Unassembled WGS sequence"/>
</dbReference>
<dbReference type="SUPFAM" id="SSF82679">
    <property type="entry name" value="N-utilization substance G protein NusG, N-terminal domain"/>
    <property type="match status" value="1"/>
</dbReference>
<evidence type="ECO:0000313" key="6">
    <source>
        <dbReference type="Proteomes" id="UP000014155"/>
    </source>
</evidence>
<dbReference type="InterPro" id="IPR043425">
    <property type="entry name" value="NusG-like"/>
</dbReference>
<organism evidence="5 6">
    <name type="scientific">Ruminiclostridium cellobioparum subsp. termitidis CT1112</name>
    <dbReference type="NCBI Taxonomy" id="1195236"/>
    <lineage>
        <taxon>Bacteria</taxon>
        <taxon>Bacillati</taxon>
        <taxon>Bacillota</taxon>
        <taxon>Clostridia</taxon>
        <taxon>Eubacteriales</taxon>
        <taxon>Oscillospiraceae</taxon>
        <taxon>Ruminiclostridium</taxon>
    </lineage>
</organism>
<dbReference type="NCBIfam" id="NF033641">
    <property type="entry name" value="antiterm_LoaP"/>
    <property type="match status" value="1"/>
</dbReference>
<dbReference type="GO" id="GO:0031564">
    <property type="term" value="P:transcription antitermination"/>
    <property type="evidence" value="ECO:0007669"/>
    <property type="project" value="UniProtKB-KW"/>
</dbReference>
<dbReference type="InterPro" id="IPR014722">
    <property type="entry name" value="Rib_uL2_dom2"/>
</dbReference>
<dbReference type="PANTHER" id="PTHR30265">
    <property type="entry name" value="RHO-INTERACTING TRANSCRIPTION TERMINATION FACTOR NUSG"/>
    <property type="match status" value="1"/>
</dbReference>
<sequence>MGNWFIFYVKTGREQEACDFLNKVFDKKESVAFIPQIETILRNSKGIIKCLKPMFPGYVFLDSTLDEAMIVNITYKYTRLSKCIYRILGKENFTYMKIDNSEKKFLLQFLNDEYVTEESKGLIIGDKIYVTLGPLKGRESIIKKIDRHKRRAEIEIACFGELRRINVSLEVVSKIK</sequence>
<dbReference type="CDD" id="cd06091">
    <property type="entry name" value="KOW_NusG"/>
    <property type="match status" value="1"/>
</dbReference>
<name>S0FJC2_RUMCE</name>
<reference evidence="5 6" key="1">
    <citation type="journal article" date="2013" name="Genome Announc.">
        <title>Draft Genome Sequence of the Cellulolytic, Mesophilic, Anaerobic Bacterium Clostridium termitidis Strain CT1112 (DSM 5398).</title>
        <authorList>
            <person name="Lal S."/>
            <person name="Ramachandran U."/>
            <person name="Zhang X."/>
            <person name="Munir R."/>
            <person name="Sparling R."/>
            <person name="Levin D.B."/>
        </authorList>
    </citation>
    <scope>NUCLEOTIDE SEQUENCE [LARGE SCALE GENOMIC DNA]</scope>
    <source>
        <strain evidence="5 6">CT1112</strain>
    </source>
</reference>
<dbReference type="GO" id="GO:0006354">
    <property type="term" value="P:DNA-templated transcription elongation"/>
    <property type="evidence" value="ECO:0007669"/>
    <property type="project" value="InterPro"/>
</dbReference>
<evidence type="ECO:0000256" key="2">
    <source>
        <dbReference type="ARBA" id="ARBA00023015"/>
    </source>
</evidence>
<dbReference type="eggNOG" id="COG0250">
    <property type="taxonomic scope" value="Bacteria"/>
</dbReference>
<dbReference type="InterPro" id="IPR008991">
    <property type="entry name" value="Translation_prot_SH3-like_sf"/>
</dbReference>
<dbReference type="InterPro" id="IPR047663">
    <property type="entry name" value="Transcription_antiterm_LoaP"/>
</dbReference>
<dbReference type="Pfam" id="PF02357">
    <property type="entry name" value="NusG"/>
    <property type="match status" value="1"/>
</dbReference>
<proteinExistence type="predicted"/>
<dbReference type="SUPFAM" id="SSF50104">
    <property type="entry name" value="Translation proteins SH3-like domain"/>
    <property type="match status" value="1"/>
</dbReference>
<dbReference type="Gene3D" id="3.30.70.940">
    <property type="entry name" value="NusG, N-terminal domain"/>
    <property type="match status" value="1"/>
</dbReference>
<keyword evidence="3" id="KW-0804">Transcription</keyword>
<dbReference type="RefSeq" id="WP_004630711.1">
    <property type="nucleotide sequence ID" value="NZ_AORV01000070.1"/>
</dbReference>
<keyword evidence="2" id="KW-0805">Transcription regulation</keyword>
<dbReference type="InterPro" id="IPR006645">
    <property type="entry name" value="NGN-like_dom"/>
</dbReference>
<dbReference type="InterPro" id="IPR036735">
    <property type="entry name" value="NGN_dom_sf"/>
</dbReference>